<feature type="domain" description="Exonuclease" evidence="4">
    <location>
        <begin position="9"/>
        <end position="179"/>
    </location>
</feature>
<evidence type="ECO:0000256" key="2">
    <source>
        <dbReference type="ARBA" id="ARBA00022801"/>
    </source>
</evidence>
<dbReference type="CDD" id="cd06127">
    <property type="entry name" value="DEDDh"/>
    <property type="match status" value="1"/>
</dbReference>
<protein>
    <submittedName>
        <fullName evidence="6">Unannotated protein</fullName>
    </submittedName>
</protein>
<reference evidence="6" key="1">
    <citation type="submission" date="2020-05" db="EMBL/GenBank/DDBJ databases">
        <authorList>
            <person name="Chiriac C."/>
            <person name="Salcher M."/>
            <person name="Ghai R."/>
            <person name="Kavagutti S V."/>
        </authorList>
    </citation>
    <scope>NUCLEOTIDE SEQUENCE</scope>
</reference>
<keyword evidence="2" id="KW-0378">Hydrolase</keyword>
<evidence type="ECO:0000259" key="4">
    <source>
        <dbReference type="SMART" id="SM00479"/>
    </source>
</evidence>
<dbReference type="PANTHER" id="PTHR30231">
    <property type="entry name" value="DNA POLYMERASE III SUBUNIT EPSILON"/>
    <property type="match status" value="1"/>
</dbReference>
<dbReference type="Pfam" id="PF00929">
    <property type="entry name" value="RNase_T"/>
    <property type="match status" value="1"/>
</dbReference>
<dbReference type="SMART" id="SM00479">
    <property type="entry name" value="EXOIII"/>
    <property type="match status" value="1"/>
</dbReference>
<dbReference type="AlphaFoldDB" id="A0A6J7Q9Y9"/>
<dbReference type="InterPro" id="IPR013520">
    <property type="entry name" value="Ribonucl_H"/>
</dbReference>
<dbReference type="InterPro" id="IPR036397">
    <property type="entry name" value="RNaseH_sf"/>
</dbReference>
<dbReference type="InterPro" id="IPR012337">
    <property type="entry name" value="RNaseH-like_sf"/>
</dbReference>
<organism evidence="6">
    <name type="scientific">freshwater metagenome</name>
    <dbReference type="NCBI Taxonomy" id="449393"/>
    <lineage>
        <taxon>unclassified sequences</taxon>
        <taxon>metagenomes</taxon>
        <taxon>ecological metagenomes</taxon>
    </lineage>
</organism>
<evidence type="ECO:0000313" key="6">
    <source>
        <dbReference type="EMBL" id="CAB5011222.1"/>
    </source>
</evidence>
<keyword evidence="3" id="KW-0269">Exonuclease</keyword>
<proteinExistence type="predicted"/>
<evidence type="ECO:0000313" key="5">
    <source>
        <dbReference type="EMBL" id="CAB4809567.1"/>
    </source>
</evidence>
<gene>
    <name evidence="5" type="ORF">UFOPK3001_01455</name>
    <name evidence="6" type="ORF">UFOPK3954_02321</name>
</gene>
<evidence type="ECO:0000256" key="3">
    <source>
        <dbReference type="ARBA" id="ARBA00022839"/>
    </source>
</evidence>
<dbReference type="PANTHER" id="PTHR30231:SF4">
    <property type="entry name" value="PROTEIN NEN2"/>
    <property type="match status" value="1"/>
</dbReference>
<dbReference type="EMBL" id="CAFBON010000341">
    <property type="protein sequence ID" value="CAB5011222.1"/>
    <property type="molecule type" value="Genomic_DNA"/>
</dbReference>
<dbReference type="GO" id="GO:0003676">
    <property type="term" value="F:nucleic acid binding"/>
    <property type="evidence" value="ECO:0007669"/>
    <property type="project" value="InterPro"/>
</dbReference>
<accession>A0A6J7Q9Y9</accession>
<keyword evidence="1" id="KW-0540">Nuclease</keyword>
<dbReference type="Gene3D" id="3.30.420.10">
    <property type="entry name" value="Ribonuclease H-like superfamily/Ribonuclease H"/>
    <property type="match status" value="1"/>
</dbReference>
<dbReference type="GO" id="GO:0008408">
    <property type="term" value="F:3'-5' exonuclease activity"/>
    <property type="evidence" value="ECO:0007669"/>
    <property type="project" value="TreeGrafter"/>
</dbReference>
<dbReference type="EMBL" id="CAFAAJ010000092">
    <property type="protein sequence ID" value="CAB4809567.1"/>
    <property type="molecule type" value="Genomic_DNA"/>
</dbReference>
<dbReference type="FunFam" id="3.30.420.10:FF:000045">
    <property type="entry name" value="3'-5' exonuclease DinG"/>
    <property type="match status" value="1"/>
</dbReference>
<name>A0A6J7Q9Y9_9ZZZZ</name>
<dbReference type="SUPFAM" id="SSF53098">
    <property type="entry name" value="Ribonuclease H-like"/>
    <property type="match status" value="1"/>
</dbReference>
<evidence type="ECO:0000256" key="1">
    <source>
        <dbReference type="ARBA" id="ARBA00022722"/>
    </source>
</evidence>
<sequence length="202" mass="22057">MTNGIDDLRFAVVDIETTGLEPTESHILQIAVVLCDSSGTVEGTWVTYVKPPRWPFSSLGPRHVHGISRLALRRAPDAATALQALAPYLEGRVFTAHNVEFDLPFLQHHAARLGVHLPTGPVVCTLTLSRSLDRPASRSHRLTDLCERYGVVLERAHDALEDARATAGVLAHLIEESRVASPADLYVAAAPTGRRKPAQRRP</sequence>